<sequence>MAESALTIEFHVQAGVFLQADQEISTADLNRTFDLYLPFLGPSGFSLYQLLVNELNDRQNTLAGQDHNFILDSLNVNLINFVKLRRRLEAVGLLKTSYYQDALGEAYTYQLRPALAASDFFDEKLLAGLLFKFVGEERFVTLQKRYGKVGIAEVKGTNISANFLQVFSREEETVLPENLLEKNIFKPVGQQDSFDFDNLTLLIRGMSKEKLAQHREFILAQHALYGLNESQLARVINANISLDYQDLNEQGVMTFLLENFANHPVNATDITDTTVPIQTVQSDSKPATSTLASLYQAAEQLSPVQFIAQIKSNNGGFVSRGEERILRDLINQKILNRAVINILIYQVLVGMDNASLNRNLVDTIANSWAKAKLETPQQAVDFIKQRQEKATQTKQKKSYRPAKKVEPAMVKNSTSTGVTTQTRADVTAALADLKQLKTKN</sequence>
<feature type="domain" description="Replicative helicase loading/DNA remodeling protein DnaB N-terminal winged helix" evidence="4">
    <location>
        <begin position="25"/>
        <end position="225"/>
    </location>
</feature>
<dbReference type="OrthoDB" id="2082007at2"/>
<keyword evidence="5" id="KW-0347">Helicase</keyword>
<evidence type="ECO:0000259" key="4">
    <source>
        <dbReference type="Pfam" id="PF25888"/>
    </source>
</evidence>
<keyword evidence="5" id="KW-0067">ATP-binding</keyword>
<dbReference type="RefSeq" id="WP_089938028.1">
    <property type="nucleotide sequence ID" value="NZ_CAKOEX010000002.1"/>
</dbReference>
<proteinExistence type="inferred from homology"/>
<dbReference type="InterPro" id="IPR058660">
    <property type="entry name" value="WHD_DnaB"/>
</dbReference>
<keyword evidence="5" id="KW-0547">Nucleotide-binding</keyword>
<dbReference type="InterPro" id="IPR006343">
    <property type="entry name" value="DnaB/C_C"/>
</dbReference>
<feature type="domain" description="DnaB/C C-terminal" evidence="3">
    <location>
        <begin position="308"/>
        <end position="381"/>
    </location>
</feature>
<evidence type="ECO:0000313" key="5">
    <source>
        <dbReference type="EMBL" id="PVY85389.1"/>
    </source>
</evidence>
<dbReference type="Proteomes" id="UP000245433">
    <property type="component" value="Unassembled WGS sequence"/>
</dbReference>
<feature type="region of interest" description="Disordered" evidence="2">
    <location>
        <begin position="390"/>
        <end position="418"/>
    </location>
</feature>
<protein>
    <submittedName>
        <fullName evidence="5">Replicative DNA helicase loader DnaB</fullName>
    </submittedName>
</protein>
<dbReference type="AlphaFoldDB" id="A0A2U1DCS5"/>
<organism evidence="5 6">
    <name type="scientific">Convivina intestini</name>
    <dbReference type="NCBI Taxonomy" id="1505726"/>
    <lineage>
        <taxon>Bacteria</taxon>
        <taxon>Bacillati</taxon>
        <taxon>Bacillota</taxon>
        <taxon>Bacilli</taxon>
        <taxon>Lactobacillales</taxon>
        <taxon>Lactobacillaceae</taxon>
        <taxon>Convivina</taxon>
    </lineage>
</organism>
<dbReference type="Pfam" id="PF07261">
    <property type="entry name" value="DnaB_2"/>
    <property type="match status" value="1"/>
</dbReference>
<evidence type="ECO:0000256" key="2">
    <source>
        <dbReference type="SAM" id="MobiDB-lite"/>
    </source>
</evidence>
<keyword evidence="6" id="KW-1185">Reference proteome</keyword>
<name>A0A2U1DCS5_9LACO</name>
<gene>
    <name evidence="5" type="ORF">C7384_102210</name>
</gene>
<comment type="caution">
    <text evidence="5">The sequence shown here is derived from an EMBL/GenBank/DDBJ whole genome shotgun (WGS) entry which is preliminary data.</text>
</comment>
<keyword evidence="5" id="KW-0378">Hydrolase</keyword>
<dbReference type="GO" id="GO:0004386">
    <property type="term" value="F:helicase activity"/>
    <property type="evidence" value="ECO:0007669"/>
    <property type="project" value="UniProtKB-KW"/>
</dbReference>
<dbReference type="Pfam" id="PF25888">
    <property type="entry name" value="WHD_DnaB"/>
    <property type="match status" value="1"/>
</dbReference>
<accession>A0A2U1DCS5</accession>
<evidence type="ECO:0000259" key="3">
    <source>
        <dbReference type="Pfam" id="PF07261"/>
    </source>
</evidence>
<reference evidence="5 6" key="1">
    <citation type="submission" date="2018-04" db="EMBL/GenBank/DDBJ databases">
        <title>Genomic Encyclopedia of Type Strains, Phase IV (KMG-IV): sequencing the most valuable type-strain genomes for metagenomic binning, comparative biology and taxonomic classification.</title>
        <authorList>
            <person name="Goeker M."/>
        </authorList>
    </citation>
    <scope>NUCLEOTIDE SEQUENCE [LARGE SCALE GENOMIC DNA]</scope>
    <source>
        <strain evidence="5 6">DSM 28795</strain>
    </source>
</reference>
<comment type="similarity">
    <text evidence="1">Belongs to the DnaB/DnaD family.</text>
</comment>
<dbReference type="EMBL" id="QEKT01000002">
    <property type="protein sequence ID" value="PVY85389.1"/>
    <property type="molecule type" value="Genomic_DNA"/>
</dbReference>
<evidence type="ECO:0000313" key="6">
    <source>
        <dbReference type="Proteomes" id="UP000245433"/>
    </source>
</evidence>
<evidence type="ECO:0000256" key="1">
    <source>
        <dbReference type="ARBA" id="ARBA00093462"/>
    </source>
</evidence>